<dbReference type="InterPro" id="IPR003343">
    <property type="entry name" value="Big_2"/>
</dbReference>
<dbReference type="Gene3D" id="2.60.40.1080">
    <property type="match status" value="2"/>
</dbReference>
<dbReference type="Pfam" id="PF02368">
    <property type="entry name" value="Big_2"/>
    <property type="match status" value="2"/>
</dbReference>
<sequence length="1557" mass="168332">MKKTMSCMLTVFMLFSILSIQPPAAYAEVTGQTSATVNLLTNPGFEQTAANSAWTGGIAAADWTRYVFSGTPAYAVDNSVARTGGKSVKIEAGSTARGTIFQQINSVVKGKTYKISGWMKTENVSNKALVRFQIGRTSGGNVLVNMAEAKGTTDWTYFEQTTKIPDNATTPSWLKIEAFLENSTGKVWFDDFEVMEWKGVQGVTLDPAIQSLQIGQTVSLTPELIPADATNRSVTWTSSDPSVAAIDAAGLVTAKAAGHAVITVQTDEGGFTDMAVVGVGAPDGLSVTPYTGTVQEDGELSGQLIATSQGGGTATFRTAIEPTNGKLTVFPDGRFLYYPNPDYAGTDEFAFMASSGQGGPRFGIASIQVTPVNDEPKLDLKWSSTGKNTALNDKLQLASDKDGDAIVWQKVTEPQHGALQVNPDGTYLYTPDTDFVGYDGFRVAALDGKGGRVEGRVQIAVIPGIADLSAQFRSRPEYGQHPRLLADREDFLQARELIVTDIYMKEWYERLKQEAEPILQTAPLPYASAGANNYGIRDRLLRTGLMYQLSLDSRYADRTIQELEALAGYADWGARTNNILALAELSHAVALAYDWVYEAMTPAERTAIADAIRVKSLNVALDWYRGVFTHNGEFNNINLVDNGNFGLTALAIMDESAQNEAAAAEVLQGIYKKLQQALRHYTPDGAWPEGPAYWHYGGQYLSYMIAAMNNVMGTDYGLSGVAGFEESGAFPYHLLGEGGYFDFFDGGISLAQPESLWFADFFGKPEYAWHIGDLSRRKGVYHPLYLVLYKPGLFDQKPTELDQFYSAIESSSMRSAWDDPEALFASMKGVNETLKSHHDLDAGTFVFDALGVRWAMDSGNENYNLPGFWDYRYQRWTYYRKKTEGHNTIVVNPVQNPVVQQDPLETALRIREESKPRGALGIVDMTPVYKNDAVSMKRGMMLTGDRTQLIVQDEMKLKTASELYWFMHTKASIEIIENGRAAILSQGDKRLYAKLIEAPDGAVFSAMDAIALPTSPDPAEQSINFGVRKLTVHMTDVREGNLAVWLVPLYEGEPLPSSVPAYTPLTAWSIPGGDPVPRPARPELDTLTVDGQPIAGFKPKGTYYEVSVPFESAAVPVVGASSVHPFTVVQSGSVPGEAKVHVRSIDNPNLVNVYTVRFKRLPLIGQPPGMSPYPIAAVEASSVPEAAQGNTPDKTIDGNLDTRWSAPGKQWIQYDLGDVKPVGAVSIAIFNGTTRSAYFDIQASADGQQWTTVFSGESSGTTIQPETFLLQGVQARYIRIVGSGNSANNYNSITEVAVYSPPSVTGIELDKSSLQFTSIGEQAKLTARVLPDGAASGNVSWTSSDSAVAVVDAQGNVTASGEGTATITAVTEEGGYSASASVISDVYGPSITFQMPSVVRQTETVTLSVYAADSITGVSSLTVTLNGVAKQPTLTVSPLELAAGEHRVLATAVDGAGHETVREFVLSVETDAGQLIPALEIGHAKGWLKNRGILQSLVVKARRADAAGDDPHKLEQALKPLENEIRAQHGNGIEASFADLLLHNISYIRSKLTDSSE</sequence>
<dbReference type="InterPro" id="IPR008979">
    <property type="entry name" value="Galactose-bd-like_sf"/>
</dbReference>
<comment type="caution">
    <text evidence="5">The sequence shown here is derived from an EMBL/GenBank/DDBJ whole genome shotgun (WGS) entry which is preliminary data.</text>
</comment>
<dbReference type="Pfam" id="PF07940">
    <property type="entry name" value="Hepar_II_III_C"/>
    <property type="match status" value="1"/>
</dbReference>
<evidence type="ECO:0000256" key="1">
    <source>
        <dbReference type="ARBA" id="ARBA00004196"/>
    </source>
</evidence>
<dbReference type="EMBL" id="JACXJA010000009">
    <property type="protein sequence ID" value="MBD2862176.1"/>
    <property type="molecule type" value="Genomic_DNA"/>
</dbReference>
<dbReference type="PANTHER" id="PTHR38045:SF1">
    <property type="entry name" value="HEPARINASE II_III-LIKE PROTEIN"/>
    <property type="match status" value="1"/>
</dbReference>
<dbReference type="GO" id="GO:0016829">
    <property type="term" value="F:lyase activity"/>
    <property type="evidence" value="ECO:0007669"/>
    <property type="project" value="InterPro"/>
</dbReference>
<evidence type="ECO:0000313" key="6">
    <source>
        <dbReference type="Proteomes" id="UP000639396"/>
    </source>
</evidence>
<dbReference type="PROSITE" id="PS50022">
    <property type="entry name" value="FA58C_3"/>
    <property type="match status" value="1"/>
</dbReference>
<evidence type="ECO:0000256" key="3">
    <source>
        <dbReference type="SAM" id="SignalP"/>
    </source>
</evidence>
<dbReference type="SUPFAM" id="SSF48230">
    <property type="entry name" value="Chondroitin AC/alginate lyase"/>
    <property type="match status" value="1"/>
</dbReference>
<gene>
    <name evidence="5" type="ORF">IDH45_09295</name>
</gene>
<dbReference type="InterPro" id="IPR012480">
    <property type="entry name" value="Hepar_II_III_C"/>
</dbReference>
<keyword evidence="6" id="KW-1185">Reference proteome</keyword>
<protein>
    <submittedName>
        <fullName evidence="5">Ig-like domain-containing protein</fullName>
    </submittedName>
</protein>
<dbReference type="GO" id="GO:0016798">
    <property type="term" value="F:hydrolase activity, acting on glycosyl bonds"/>
    <property type="evidence" value="ECO:0007669"/>
    <property type="project" value="InterPro"/>
</dbReference>
<dbReference type="InterPro" id="IPR000421">
    <property type="entry name" value="FA58C"/>
</dbReference>
<dbReference type="SUPFAM" id="SSF49373">
    <property type="entry name" value="Invasin/intimin cell-adhesion fragments"/>
    <property type="match status" value="2"/>
</dbReference>
<dbReference type="InterPro" id="IPR008929">
    <property type="entry name" value="Chondroitin_lyas"/>
</dbReference>
<feature type="signal peptide" evidence="3">
    <location>
        <begin position="1"/>
        <end position="27"/>
    </location>
</feature>
<dbReference type="Gene3D" id="1.50.10.100">
    <property type="entry name" value="Chondroitin AC/alginate lyase"/>
    <property type="match status" value="1"/>
</dbReference>
<dbReference type="InterPro" id="IPR032518">
    <property type="entry name" value="HepII_N"/>
</dbReference>
<evidence type="ECO:0000313" key="5">
    <source>
        <dbReference type="EMBL" id="MBD2862176.1"/>
    </source>
</evidence>
<dbReference type="Gene3D" id="2.60.40.3440">
    <property type="match status" value="2"/>
</dbReference>
<evidence type="ECO:0000259" key="4">
    <source>
        <dbReference type="PROSITE" id="PS50022"/>
    </source>
</evidence>
<proteinExistence type="predicted"/>
<accession>A0A927C9H1</accession>
<organism evidence="5 6">
    <name type="scientific">Paenibacillus oceani</name>
    <dbReference type="NCBI Taxonomy" id="2772510"/>
    <lineage>
        <taxon>Bacteria</taxon>
        <taxon>Bacillati</taxon>
        <taxon>Bacillota</taxon>
        <taxon>Bacilli</taxon>
        <taxon>Bacillales</taxon>
        <taxon>Paenibacillaceae</taxon>
        <taxon>Paenibacillus</taxon>
    </lineage>
</organism>
<dbReference type="InterPro" id="IPR008964">
    <property type="entry name" value="Invasin/intimin_cell_adhesion"/>
</dbReference>
<name>A0A927C9H1_9BACL</name>
<comment type="subcellular location">
    <subcellularLocation>
        <location evidence="1">Cell envelope</location>
    </subcellularLocation>
</comment>
<dbReference type="SUPFAM" id="SSF82171">
    <property type="entry name" value="DPP6 N-terminal domain-like"/>
    <property type="match status" value="1"/>
</dbReference>
<dbReference type="Pfam" id="PF02018">
    <property type="entry name" value="CBM_4_9"/>
    <property type="match status" value="1"/>
</dbReference>
<dbReference type="SUPFAM" id="SSF49785">
    <property type="entry name" value="Galactose-binding domain-like"/>
    <property type="match status" value="2"/>
</dbReference>
<dbReference type="Pfam" id="PF16332">
    <property type="entry name" value="DUF4962"/>
    <property type="match status" value="1"/>
</dbReference>
<dbReference type="Proteomes" id="UP000639396">
    <property type="component" value="Unassembled WGS sequence"/>
</dbReference>
<evidence type="ECO:0000256" key="2">
    <source>
        <dbReference type="ARBA" id="ARBA00022801"/>
    </source>
</evidence>
<feature type="chain" id="PRO_5037575174" evidence="3">
    <location>
        <begin position="28"/>
        <end position="1557"/>
    </location>
</feature>
<keyword evidence="3" id="KW-0732">Signal</keyword>
<dbReference type="Gene3D" id="2.70.98.70">
    <property type="match status" value="1"/>
</dbReference>
<dbReference type="Gene3D" id="2.60.120.260">
    <property type="entry name" value="Galactose-binding domain-like"/>
    <property type="match status" value="2"/>
</dbReference>
<keyword evidence="2" id="KW-0378">Hydrolase</keyword>
<dbReference type="InterPro" id="IPR003305">
    <property type="entry name" value="CenC_carb-bd"/>
</dbReference>
<dbReference type="Pfam" id="PF00754">
    <property type="entry name" value="F5_F8_type_C"/>
    <property type="match status" value="1"/>
</dbReference>
<feature type="domain" description="F5/8 type C" evidence="4">
    <location>
        <begin position="1159"/>
        <end position="1301"/>
    </location>
</feature>
<dbReference type="Pfam" id="PF17963">
    <property type="entry name" value="Big_9"/>
    <property type="match status" value="2"/>
</dbReference>
<dbReference type="RefSeq" id="WP_190926837.1">
    <property type="nucleotide sequence ID" value="NZ_JACXJA010000009.1"/>
</dbReference>
<dbReference type="SMART" id="SM00635">
    <property type="entry name" value="BID_2"/>
    <property type="match status" value="2"/>
</dbReference>
<dbReference type="PANTHER" id="PTHR38045">
    <property type="entry name" value="CHROMOSOME 1, WHOLE GENOME SHOTGUN SEQUENCE"/>
    <property type="match status" value="1"/>
</dbReference>
<dbReference type="GO" id="GO:0030313">
    <property type="term" value="C:cell envelope"/>
    <property type="evidence" value="ECO:0007669"/>
    <property type="project" value="UniProtKB-SubCell"/>
</dbReference>
<reference evidence="5" key="1">
    <citation type="submission" date="2020-09" db="EMBL/GenBank/DDBJ databases">
        <title>A novel bacterium of genus Paenibacillus, isolated from South China Sea.</title>
        <authorList>
            <person name="Huang H."/>
            <person name="Mo K."/>
            <person name="Hu Y."/>
        </authorList>
    </citation>
    <scope>NUCLEOTIDE SEQUENCE</scope>
    <source>
        <strain evidence="5">IB182363</strain>
    </source>
</reference>